<name>A0ABU0QUF3_9ACTN</name>
<comment type="caution">
    <text evidence="1">The sequence shown here is derived from an EMBL/GenBank/DDBJ whole genome shotgun (WGS) entry which is preliminary data.</text>
</comment>
<accession>A0ABU0QUF3</accession>
<dbReference type="RefSeq" id="WP_307177269.1">
    <property type="nucleotide sequence ID" value="NZ_JAUSYP010000001.1"/>
</dbReference>
<sequence>MSEPDTEPSAEERWDPQMARWRQPEGDYVLPHALRSLPQPWDECHWRRIAELPRTDERLAEAGRVVTVLLDDPELTPQVPQPPSPGLLWHVWEEFHQAVGKSMPRTSDVTWSGVDELVRAWQSRRQLYPLQRHVVRHVEAVMLAMIPSLRDDIADSVFRWLALDPAPGRFADWAVGLAERCVAEDIGADSAIELLGAMGGPEARAALERLSVKPDGPASWENAEAAQGMLLDRWSDGIR</sequence>
<evidence type="ECO:0000313" key="1">
    <source>
        <dbReference type="EMBL" id="MDQ0751003.1"/>
    </source>
</evidence>
<organism evidence="1 2">
    <name type="scientific">Streptomyces africanus</name>
    <dbReference type="NCBI Taxonomy" id="231024"/>
    <lineage>
        <taxon>Bacteria</taxon>
        <taxon>Bacillati</taxon>
        <taxon>Actinomycetota</taxon>
        <taxon>Actinomycetes</taxon>
        <taxon>Kitasatosporales</taxon>
        <taxon>Streptomycetaceae</taxon>
        <taxon>Streptomyces</taxon>
    </lineage>
</organism>
<gene>
    <name evidence="1" type="ORF">QF034_005234</name>
</gene>
<proteinExistence type="predicted"/>
<evidence type="ECO:0000313" key="2">
    <source>
        <dbReference type="Proteomes" id="UP001232755"/>
    </source>
</evidence>
<keyword evidence="2" id="KW-1185">Reference proteome</keyword>
<dbReference type="Proteomes" id="UP001232755">
    <property type="component" value="Unassembled WGS sequence"/>
</dbReference>
<protein>
    <submittedName>
        <fullName evidence="1">Uncharacterized protein</fullName>
    </submittedName>
</protein>
<reference evidence="1 2" key="1">
    <citation type="submission" date="2023-07" db="EMBL/GenBank/DDBJ databases">
        <title>Comparative genomics of wheat-associated soil bacteria to identify genetic determinants of phenazine resistance.</title>
        <authorList>
            <person name="Mouncey N."/>
        </authorList>
    </citation>
    <scope>NUCLEOTIDE SEQUENCE [LARGE SCALE GENOMIC DNA]</scope>
    <source>
        <strain evidence="1 2">B3I12</strain>
    </source>
</reference>
<dbReference type="EMBL" id="JAUSYP010000001">
    <property type="protein sequence ID" value="MDQ0751003.1"/>
    <property type="molecule type" value="Genomic_DNA"/>
</dbReference>